<name>A0A399CWZ6_9BACT</name>
<sequence length="343" mass="38231">MNNVKGILFFISALFFSGILNGQNEWVTDNEMQFKIKAPSNYRQKQMRDGTDKVLTLMSPDENVMVRVRAMQATDQFTASVLQKVFEQNVIQGAQRIMNEDGDLHGIPARSSAYTWSVDGNDAVLGAYYIIQNGFAYIVWTAIPGNLINQRSAEADEIMDSFELLQPQSSKKEGGLLSGLANVETHPQNENNSGVSTTPIVSSSKVPGYVELVSDDALVEHLYPQNFKLTSGEAGQSIWEDGSGVKMIVQTIFKQGTFEAFMQSHTESIGNQGASIIRKDFKTVNGYRIYDYDYEYSSTLFNYVAIEGNGVFYLLGFVGDKLKQRMINKHAEIAQNSIKRVSN</sequence>
<dbReference type="Proteomes" id="UP000266441">
    <property type="component" value="Unassembled WGS sequence"/>
</dbReference>
<proteinExistence type="predicted"/>
<comment type="caution">
    <text evidence="1">The sequence shown here is derived from an EMBL/GenBank/DDBJ whole genome shotgun (WGS) entry which is preliminary data.</text>
</comment>
<organism evidence="1 2">
    <name type="scientific">Mariniphaga sediminis</name>
    <dbReference type="NCBI Taxonomy" id="1628158"/>
    <lineage>
        <taxon>Bacteria</taxon>
        <taxon>Pseudomonadati</taxon>
        <taxon>Bacteroidota</taxon>
        <taxon>Bacteroidia</taxon>
        <taxon>Marinilabiliales</taxon>
        <taxon>Prolixibacteraceae</taxon>
        <taxon>Mariniphaga</taxon>
    </lineage>
</organism>
<dbReference type="AlphaFoldDB" id="A0A399CWZ6"/>
<dbReference type="Gene3D" id="3.40.1000.10">
    <property type="entry name" value="Mog1/PsbP, alpha/beta/alpha sandwich"/>
    <property type="match status" value="1"/>
</dbReference>
<gene>
    <name evidence="1" type="ORF">D1164_18230</name>
</gene>
<evidence type="ECO:0000313" key="1">
    <source>
        <dbReference type="EMBL" id="RIH63693.1"/>
    </source>
</evidence>
<keyword evidence="2" id="KW-1185">Reference proteome</keyword>
<accession>A0A399CWZ6</accession>
<reference evidence="1 2" key="1">
    <citation type="journal article" date="2015" name="Int. J. Syst. Evol. Microbiol.">
        <title>Mariniphaga sediminis sp. nov., isolated from coastal sediment.</title>
        <authorList>
            <person name="Wang F.Q."/>
            <person name="Shen Q.Y."/>
            <person name="Chen G.J."/>
            <person name="Du Z.J."/>
        </authorList>
    </citation>
    <scope>NUCLEOTIDE SEQUENCE [LARGE SCALE GENOMIC DNA]</scope>
    <source>
        <strain evidence="1 2">SY21</strain>
    </source>
</reference>
<dbReference type="OrthoDB" id="9819832at2"/>
<evidence type="ECO:0000313" key="2">
    <source>
        <dbReference type="Proteomes" id="UP000266441"/>
    </source>
</evidence>
<dbReference type="EMBL" id="QWET01000017">
    <property type="protein sequence ID" value="RIH63693.1"/>
    <property type="molecule type" value="Genomic_DNA"/>
</dbReference>
<protein>
    <submittedName>
        <fullName evidence="1">Uncharacterized protein</fullName>
    </submittedName>
</protein>
<dbReference type="RefSeq" id="WP_119351336.1">
    <property type="nucleotide sequence ID" value="NZ_QWET01000017.1"/>
</dbReference>